<organism evidence="4">
    <name type="scientific">Caldithrix abyssi</name>
    <dbReference type="NCBI Taxonomy" id="187145"/>
    <lineage>
        <taxon>Bacteria</taxon>
        <taxon>Pseudomonadati</taxon>
        <taxon>Calditrichota</taxon>
        <taxon>Calditrichia</taxon>
        <taxon>Calditrichales</taxon>
        <taxon>Calditrichaceae</taxon>
        <taxon>Caldithrix</taxon>
    </lineage>
</organism>
<dbReference type="InterPro" id="IPR007886">
    <property type="entry name" value="AlaDH/PNT_N"/>
</dbReference>
<dbReference type="GO" id="GO:0016491">
    <property type="term" value="F:oxidoreductase activity"/>
    <property type="evidence" value="ECO:0007669"/>
    <property type="project" value="UniProtKB-KW"/>
</dbReference>
<evidence type="ECO:0008006" key="5">
    <source>
        <dbReference type="Google" id="ProtNLM"/>
    </source>
</evidence>
<comment type="caution">
    <text evidence="4">The sequence shown here is derived from an EMBL/GenBank/DDBJ whole genome shotgun (WGS) entry which is preliminary data.</text>
</comment>
<dbReference type="SMART" id="SM01003">
    <property type="entry name" value="AlaDh_PNT_N"/>
    <property type="match status" value="1"/>
</dbReference>
<dbReference type="Pfam" id="PF05222">
    <property type="entry name" value="AlaDh_PNT_N"/>
    <property type="match status" value="1"/>
</dbReference>
<dbReference type="SUPFAM" id="SSF52283">
    <property type="entry name" value="Formate/glycerate dehydrogenase catalytic domain-like"/>
    <property type="match status" value="1"/>
</dbReference>
<gene>
    <name evidence="4" type="ORF">ENK44_04070</name>
</gene>
<dbReference type="SMART" id="SM01002">
    <property type="entry name" value="AlaDh_PNT_C"/>
    <property type="match status" value="1"/>
</dbReference>
<protein>
    <recommendedName>
        <fullName evidence="5">Alanine dehydrogenase</fullName>
    </recommendedName>
</protein>
<dbReference type="Pfam" id="PF01262">
    <property type="entry name" value="AlaDh_PNT_C"/>
    <property type="match status" value="1"/>
</dbReference>
<feature type="domain" description="Alanine dehydrogenase/pyridine nucleotide transhydrogenase N-terminal" evidence="3">
    <location>
        <begin position="5"/>
        <end position="136"/>
    </location>
</feature>
<reference evidence="4" key="1">
    <citation type="journal article" date="2020" name="mSystems">
        <title>Genome- and Community-Level Interaction Insights into Carbon Utilization and Element Cycling Functions of Hydrothermarchaeota in Hydrothermal Sediment.</title>
        <authorList>
            <person name="Zhou Z."/>
            <person name="Liu Y."/>
            <person name="Xu W."/>
            <person name="Pan J."/>
            <person name="Luo Z.H."/>
            <person name="Li M."/>
        </authorList>
    </citation>
    <scope>NUCLEOTIDE SEQUENCE [LARGE SCALE GENOMIC DNA]</scope>
    <source>
        <strain evidence="4">HyVt-577</strain>
    </source>
</reference>
<evidence type="ECO:0000256" key="1">
    <source>
        <dbReference type="ARBA" id="ARBA00023002"/>
    </source>
</evidence>
<evidence type="ECO:0000259" key="2">
    <source>
        <dbReference type="SMART" id="SM01002"/>
    </source>
</evidence>
<dbReference type="PANTHER" id="PTHR11133:SF22">
    <property type="entry name" value="ALPHA-AMINOADIPIC SEMIALDEHYDE SYNTHASE, MITOCHONDRIAL"/>
    <property type="match status" value="1"/>
</dbReference>
<evidence type="ECO:0000313" key="4">
    <source>
        <dbReference type="EMBL" id="HGY54854.1"/>
    </source>
</evidence>
<dbReference type="Proteomes" id="UP000885779">
    <property type="component" value="Unassembled WGS sequence"/>
</dbReference>
<name>A0A7V4TYT3_CALAY</name>
<proteinExistence type="predicted"/>
<evidence type="ECO:0000259" key="3">
    <source>
        <dbReference type="SMART" id="SM01003"/>
    </source>
</evidence>
<dbReference type="Gene3D" id="3.40.50.720">
    <property type="entry name" value="NAD(P)-binding Rossmann-like Domain"/>
    <property type="match status" value="2"/>
</dbReference>
<dbReference type="InterPro" id="IPR051168">
    <property type="entry name" value="AASS"/>
</dbReference>
<keyword evidence="1" id="KW-0560">Oxidoreductase</keyword>
<feature type="domain" description="Alanine dehydrogenase/pyridine nucleotide transhydrogenase NAD(H)-binding" evidence="2">
    <location>
        <begin position="182"/>
        <end position="367"/>
    </location>
</feature>
<accession>A0A7V4TYT3</accession>
<sequence>MNTILIRAEDKNEWERRTPLVPDDLKDILQNEKTRAFVETSPKRVFKEEEYAEIGAKICSDMEPGQVILGVKEIPREKILNNRTYLFFSHTIKGQKENMPMLQRLMDSGSTLIDYEKITDNQGRRLVYFGPFAGDAGALDILWLVGEYWQYKGIHTPFAECKQATEYDSVADAKEKLSAIGEQIHAEGLPSFISPLVIGIMGYGNVSKGAQNIFNTLPVQYLQPEELAGLEQNGNTNNKTVYVVVFKEEHMVRRTDGQPFDLQDYYTHPEKYESVFEQYLPYITILVNATYWDKRYPRFVTWEGLRKLYSGGQEPKLCAIADITCDVNGSIECNVKSTDSGMPAYLVEPRTERITDGHKGEGIVLLAVDNLPAELPRDASEFFSNQLKPFVPSLIRADFSKPLEHSGLDEALQKAVIVYNGRLTEDFAYIKQYLEPIK</sequence>
<dbReference type="AlphaFoldDB" id="A0A7V4TYT3"/>
<dbReference type="PANTHER" id="PTHR11133">
    <property type="entry name" value="SACCHAROPINE DEHYDROGENASE"/>
    <property type="match status" value="1"/>
</dbReference>
<dbReference type="InterPro" id="IPR007698">
    <property type="entry name" value="AlaDH/PNT_NAD(H)-bd"/>
</dbReference>
<dbReference type="EMBL" id="DRQG01000034">
    <property type="protein sequence ID" value="HGY54854.1"/>
    <property type="molecule type" value="Genomic_DNA"/>
</dbReference>
<dbReference type="CDD" id="cd12189">
    <property type="entry name" value="LKR_SDH_like"/>
    <property type="match status" value="1"/>
</dbReference>